<comment type="pathway">
    <text evidence="2">Protein modification; protein glycosylation.</text>
</comment>
<dbReference type="GO" id="GO:0005789">
    <property type="term" value="C:endoplasmic reticulum membrane"/>
    <property type="evidence" value="ECO:0007669"/>
    <property type="project" value="UniProtKB-SubCell"/>
</dbReference>
<dbReference type="Gene3D" id="3.90.550.10">
    <property type="entry name" value="Spore Coat Polysaccharide Biosynthesis Protein SpsA, Chain A"/>
    <property type="match status" value="1"/>
</dbReference>
<dbReference type="SUPFAM" id="SSF53448">
    <property type="entry name" value="Nucleotide-diphospho-sugar transferases"/>
    <property type="match status" value="1"/>
</dbReference>
<dbReference type="EMBL" id="ML121638">
    <property type="protein sequence ID" value="RPB18356.1"/>
    <property type="molecule type" value="Genomic_DNA"/>
</dbReference>
<gene>
    <name evidence="15" type="ORF">L211DRAFT_815630</name>
</gene>
<evidence type="ECO:0000256" key="5">
    <source>
        <dbReference type="ARBA" id="ARBA00022676"/>
    </source>
</evidence>
<dbReference type="AlphaFoldDB" id="A0A3N4L6Z3"/>
<evidence type="ECO:0000256" key="6">
    <source>
        <dbReference type="ARBA" id="ARBA00022679"/>
    </source>
</evidence>
<proteinExistence type="inferred from homology"/>
<evidence type="ECO:0000256" key="4">
    <source>
        <dbReference type="ARBA" id="ARBA00012583"/>
    </source>
</evidence>
<keyword evidence="8" id="KW-0256">Endoplasmic reticulum</keyword>
<feature type="transmembrane region" description="Helical" evidence="13">
    <location>
        <begin position="29"/>
        <end position="52"/>
    </location>
</feature>
<dbReference type="InterPro" id="IPR035518">
    <property type="entry name" value="DPG_synthase"/>
</dbReference>
<comment type="subcellular location">
    <subcellularLocation>
        <location evidence="1">Endoplasmic reticulum membrane</location>
        <topology evidence="1">Single-pass membrane protein</topology>
    </subcellularLocation>
</comment>
<evidence type="ECO:0000256" key="3">
    <source>
        <dbReference type="ARBA" id="ARBA00006739"/>
    </source>
</evidence>
<accession>A0A3N4L6Z3</accession>
<evidence type="ECO:0000256" key="9">
    <source>
        <dbReference type="ARBA" id="ARBA00022968"/>
    </source>
</evidence>
<protein>
    <recommendedName>
        <fullName evidence="4">dolichyl-phosphate beta-glucosyltransferase</fullName>
        <ecNumber evidence="4">2.4.1.117</ecNumber>
    </recommendedName>
</protein>
<keyword evidence="9" id="KW-0735">Signal-anchor</keyword>
<dbReference type="STRING" id="1051890.A0A3N4L6Z3"/>
<evidence type="ECO:0000256" key="2">
    <source>
        <dbReference type="ARBA" id="ARBA00004922"/>
    </source>
</evidence>
<reference evidence="15 16" key="1">
    <citation type="journal article" date="2018" name="Nat. Ecol. Evol.">
        <title>Pezizomycetes genomes reveal the molecular basis of ectomycorrhizal truffle lifestyle.</title>
        <authorList>
            <person name="Murat C."/>
            <person name="Payen T."/>
            <person name="Noel B."/>
            <person name="Kuo A."/>
            <person name="Morin E."/>
            <person name="Chen J."/>
            <person name="Kohler A."/>
            <person name="Krizsan K."/>
            <person name="Balestrini R."/>
            <person name="Da Silva C."/>
            <person name="Montanini B."/>
            <person name="Hainaut M."/>
            <person name="Levati E."/>
            <person name="Barry K.W."/>
            <person name="Belfiori B."/>
            <person name="Cichocki N."/>
            <person name="Clum A."/>
            <person name="Dockter R.B."/>
            <person name="Fauchery L."/>
            <person name="Guy J."/>
            <person name="Iotti M."/>
            <person name="Le Tacon F."/>
            <person name="Lindquist E.A."/>
            <person name="Lipzen A."/>
            <person name="Malagnac F."/>
            <person name="Mello A."/>
            <person name="Molinier V."/>
            <person name="Miyauchi S."/>
            <person name="Poulain J."/>
            <person name="Riccioni C."/>
            <person name="Rubini A."/>
            <person name="Sitrit Y."/>
            <person name="Splivallo R."/>
            <person name="Traeger S."/>
            <person name="Wang M."/>
            <person name="Zifcakova L."/>
            <person name="Wipf D."/>
            <person name="Zambonelli A."/>
            <person name="Paolocci F."/>
            <person name="Nowrousian M."/>
            <person name="Ottonello S."/>
            <person name="Baldrian P."/>
            <person name="Spatafora J.W."/>
            <person name="Henrissat B."/>
            <person name="Nagy L.G."/>
            <person name="Aury J.M."/>
            <person name="Wincker P."/>
            <person name="Grigoriev I.V."/>
            <person name="Bonfante P."/>
            <person name="Martin F.M."/>
        </authorList>
    </citation>
    <scope>NUCLEOTIDE SEQUENCE [LARGE SCALE GENOMIC DNA]</scope>
    <source>
        <strain evidence="15 16">ATCC MYA-4762</strain>
    </source>
</reference>
<evidence type="ECO:0000256" key="7">
    <source>
        <dbReference type="ARBA" id="ARBA00022692"/>
    </source>
</evidence>
<dbReference type="EC" id="2.4.1.117" evidence="4"/>
<evidence type="ECO:0000256" key="10">
    <source>
        <dbReference type="ARBA" id="ARBA00022989"/>
    </source>
</evidence>
<dbReference type="PANTHER" id="PTHR10859">
    <property type="entry name" value="GLYCOSYL TRANSFERASE"/>
    <property type="match status" value="1"/>
</dbReference>
<dbReference type="Pfam" id="PF00535">
    <property type="entry name" value="Glycos_transf_2"/>
    <property type="match status" value="1"/>
</dbReference>
<keyword evidence="10 13" id="KW-1133">Transmembrane helix</keyword>
<evidence type="ECO:0000259" key="14">
    <source>
        <dbReference type="Pfam" id="PF00535"/>
    </source>
</evidence>
<name>A0A3N4L6Z3_9PEZI</name>
<dbReference type="OrthoDB" id="3784at2759"/>
<dbReference type="CDD" id="cd04188">
    <property type="entry name" value="DPG_synthase"/>
    <property type="match status" value="1"/>
</dbReference>
<dbReference type="InterPro" id="IPR001173">
    <property type="entry name" value="Glyco_trans_2-like"/>
</dbReference>
<evidence type="ECO:0000256" key="12">
    <source>
        <dbReference type="ARBA" id="ARBA00045097"/>
    </source>
</evidence>
<dbReference type="GO" id="GO:0004581">
    <property type="term" value="F:dolichyl-phosphate beta-glucosyltransferase activity"/>
    <property type="evidence" value="ECO:0007669"/>
    <property type="project" value="UniProtKB-EC"/>
</dbReference>
<dbReference type="Proteomes" id="UP000267821">
    <property type="component" value="Unassembled WGS sequence"/>
</dbReference>
<keyword evidence="6" id="KW-0808">Transferase</keyword>
<evidence type="ECO:0000313" key="16">
    <source>
        <dbReference type="Proteomes" id="UP000267821"/>
    </source>
</evidence>
<keyword evidence="16" id="KW-1185">Reference proteome</keyword>
<feature type="domain" description="Glycosyltransferase 2-like" evidence="14">
    <location>
        <begin position="105"/>
        <end position="228"/>
    </location>
</feature>
<dbReference type="FunCoup" id="A0A3N4L6Z3">
    <property type="interactions" value="650"/>
</dbReference>
<dbReference type="InParanoid" id="A0A3N4L6Z3"/>
<organism evidence="15 16">
    <name type="scientific">Terfezia boudieri ATCC MYA-4762</name>
    <dbReference type="NCBI Taxonomy" id="1051890"/>
    <lineage>
        <taxon>Eukaryota</taxon>
        <taxon>Fungi</taxon>
        <taxon>Dikarya</taxon>
        <taxon>Ascomycota</taxon>
        <taxon>Pezizomycotina</taxon>
        <taxon>Pezizomycetes</taxon>
        <taxon>Pezizales</taxon>
        <taxon>Pezizaceae</taxon>
        <taxon>Terfezia</taxon>
    </lineage>
</organism>
<dbReference type="InterPro" id="IPR029044">
    <property type="entry name" value="Nucleotide-diphossugar_trans"/>
</dbReference>
<evidence type="ECO:0000256" key="11">
    <source>
        <dbReference type="ARBA" id="ARBA00023136"/>
    </source>
</evidence>
<keyword evidence="11 13" id="KW-0472">Membrane</keyword>
<evidence type="ECO:0000256" key="13">
    <source>
        <dbReference type="SAM" id="Phobius"/>
    </source>
</evidence>
<evidence type="ECO:0000256" key="8">
    <source>
        <dbReference type="ARBA" id="ARBA00022824"/>
    </source>
</evidence>
<evidence type="ECO:0000256" key="1">
    <source>
        <dbReference type="ARBA" id="ARBA00004389"/>
    </source>
</evidence>
<keyword evidence="7 13" id="KW-0812">Transmembrane</keyword>
<comment type="similarity">
    <text evidence="3">Belongs to the glycosyltransferase 2 family.</text>
</comment>
<dbReference type="PANTHER" id="PTHR10859:SF91">
    <property type="entry name" value="DOLICHYL-PHOSPHATE BETA-GLUCOSYLTRANSFERASE"/>
    <property type="match status" value="1"/>
</dbReference>
<dbReference type="GO" id="GO:0006487">
    <property type="term" value="P:protein N-linked glycosylation"/>
    <property type="evidence" value="ECO:0007669"/>
    <property type="project" value="TreeGrafter"/>
</dbReference>
<sequence>MGFSIPSSVEDYLTLGQAAFFLVQDHPSVVVTFVLAVIVAVALSLYTLLLLAAHFPRQETDSERTYLTITPSGDISDPQPLPNTADYLSNSTIIPSPSDPPVYVSVIVPAYNESLRLPLMLAEAVDFLTENYSTLGWEILLVDDGSKDNTSQSALTWVQSYLTAHSTTPLPSSSIRVITLTKNRGKGGAVTHGMRHARGAYTIFADADGATRFSDLSALLTSLQSLQSSPPKSPSAIAVGSRAHMVHTAAVVQRSFIRNLLMYTFHFYLGVMGISSIKDTQCGFKLFSREAAVTIFRGMYTERWIFDVEILLRAERAGIKVTEVPVNWHEVEGTKLELVRDSVVMALDLLILRAGYATGLYQFAVI</sequence>
<comment type="catalytic activity">
    <reaction evidence="12">
        <text>a di-trans,poly-cis-dolichyl phosphate + UDP-alpha-D-glucose = a di-trans,poly-cis-dolichyl beta-D-glucosyl phosphate + UDP</text>
        <dbReference type="Rhea" id="RHEA:15401"/>
        <dbReference type="Rhea" id="RHEA-COMP:19498"/>
        <dbReference type="Rhea" id="RHEA-COMP:19502"/>
        <dbReference type="ChEBI" id="CHEBI:57525"/>
        <dbReference type="ChEBI" id="CHEBI:57683"/>
        <dbReference type="ChEBI" id="CHEBI:58223"/>
        <dbReference type="ChEBI" id="CHEBI:58885"/>
        <dbReference type="EC" id="2.4.1.117"/>
    </reaction>
    <physiologicalReaction direction="left-to-right" evidence="12">
        <dbReference type="Rhea" id="RHEA:15402"/>
    </physiologicalReaction>
</comment>
<evidence type="ECO:0000313" key="15">
    <source>
        <dbReference type="EMBL" id="RPB18356.1"/>
    </source>
</evidence>
<keyword evidence="5" id="KW-0328">Glycosyltransferase</keyword>